<keyword evidence="1" id="KW-0238">DNA-binding</keyword>
<evidence type="ECO:0000313" key="4">
    <source>
        <dbReference type="EMBL" id="KGR84837.1"/>
    </source>
</evidence>
<dbReference type="GO" id="GO:0005829">
    <property type="term" value="C:cytosol"/>
    <property type="evidence" value="ECO:0007669"/>
    <property type="project" value="TreeGrafter"/>
</dbReference>
<dbReference type="PANTHER" id="PTHR33221:SF4">
    <property type="entry name" value="HTH-TYPE TRANSCRIPTIONAL REPRESSOR NSRR"/>
    <property type="match status" value="1"/>
</dbReference>
<gene>
    <name evidence="4" type="ORF">CD32_10265</name>
</gene>
<dbReference type="eggNOG" id="COG1959">
    <property type="taxonomic scope" value="Bacteria"/>
</dbReference>
<accession>A0A0A3JCV4</accession>
<dbReference type="RefSeq" id="WP_036154216.1">
    <property type="nucleotide sequence ID" value="NZ_AVCX01000006.1"/>
</dbReference>
<dbReference type="AlphaFoldDB" id="A0A0A3JCV4"/>
<dbReference type="Pfam" id="PF02082">
    <property type="entry name" value="Rrf2"/>
    <property type="match status" value="1"/>
</dbReference>
<reference evidence="4 5" key="1">
    <citation type="submission" date="2014-02" db="EMBL/GenBank/DDBJ databases">
        <title>Draft genome sequence of Lysinibacillus odysseyi NBRC 100172.</title>
        <authorList>
            <person name="Zhang F."/>
            <person name="Wang G."/>
            <person name="Zhang L."/>
        </authorList>
    </citation>
    <scope>NUCLEOTIDE SEQUENCE [LARGE SCALE GENOMIC DNA]</scope>
    <source>
        <strain evidence="4 5">NBRC 100172</strain>
    </source>
</reference>
<keyword evidence="5" id="KW-1185">Reference proteome</keyword>
<evidence type="ECO:0000313" key="5">
    <source>
        <dbReference type="Proteomes" id="UP000030437"/>
    </source>
</evidence>
<dbReference type="PROSITE" id="PS51197">
    <property type="entry name" value="HTH_RRF2_2"/>
    <property type="match status" value="1"/>
</dbReference>
<dbReference type="PANTHER" id="PTHR33221">
    <property type="entry name" value="WINGED HELIX-TURN-HELIX TRANSCRIPTIONAL REGULATOR, RRF2 FAMILY"/>
    <property type="match status" value="1"/>
</dbReference>
<dbReference type="OrthoDB" id="32510at2"/>
<dbReference type="STRING" id="1220589.CD32_10265"/>
<proteinExistence type="predicted"/>
<protein>
    <recommendedName>
        <fullName evidence="3">HTH-type transcriptional regulator NsrR</fullName>
    </recommendedName>
</protein>
<dbReference type="SUPFAM" id="SSF46785">
    <property type="entry name" value="Winged helix' DNA-binding domain"/>
    <property type="match status" value="1"/>
</dbReference>
<evidence type="ECO:0000256" key="3">
    <source>
        <dbReference type="ARBA" id="ARBA00040173"/>
    </source>
</evidence>
<organism evidence="4 5">
    <name type="scientific">Lysinibacillus odysseyi 34hs-1 = NBRC 100172</name>
    <dbReference type="NCBI Taxonomy" id="1220589"/>
    <lineage>
        <taxon>Bacteria</taxon>
        <taxon>Bacillati</taxon>
        <taxon>Bacillota</taxon>
        <taxon>Bacilli</taxon>
        <taxon>Bacillales</taxon>
        <taxon>Bacillaceae</taxon>
        <taxon>Lysinibacillus</taxon>
    </lineage>
</organism>
<evidence type="ECO:0000256" key="2">
    <source>
        <dbReference type="ARBA" id="ARBA00034078"/>
    </source>
</evidence>
<dbReference type="GO" id="GO:0003677">
    <property type="term" value="F:DNA binding"/>
    <property type="evidence" value="ECO:0007669"/>
    <property type="project" value="UniProtKB-KW"/>
</dbReference>
<comment type="cofactor">
    <cofactor evidence="2">
        <name>[2Fe-2S] cluster</name>
        <dbReference type="ChEBI" id="CHEBI:190135"/>
    </cofactor>
</comment>
<dbReference type="EMBL" id="JPVP01000055">
    <property type="protein sequence ID" value="KGR84837.1"/>
    <property type="molecule type" value="Genomic_DNA"/>
</dbReference>
<sequence length="138" mass="15353">MQLLIQSGDLGPKWFHVALRTLTMLAVSEELVKSHHIAENLGEDPTYIRKIVARLVKNGMVSAIGGRYGGYRLQKNANAISVKDVYIALSDYSVTPFYVVPSTGVEYSISQIISKAEQVFQSSLDQYSIQDILDTKKD</sequence>
<dbReference type="Proteomes" id="UP000030437">
    <property type="component" value="Unassembled WGS sequence"/>
</dbReference>
<comment type="caution">
    <text evidence="4">The sequence shown here is derived from an EMBL/GenBank/DDBJ whole genome shotgun (WGS) entry which is preliminary data.</text>
</comment>
<dbReference type="GO" id="GO:0003700">
    <property type="term" value="F:DNA-binding transcription factor activity"/>
    <property type="evidence" value="ECO:0007669"/>
    <property type="project" value="TreeGrafter"/>
</dbReference>
<dbReference type="InterPro" id="IPR036388">
    <property type="entry name" value="WH-like_DNA-bd_sf"/>
</dbReference>
<evidence type="ECO:0000256" key="1">
    <source>
        <dbReference type="ARBA" id="ARBA00023125"/>
    </source>
</evidence>
<dbReference type="InterPro" id="IPR036390">
    <property type="entry name" value="WH_DNA-bd_sf"/>
</dbReference>
<name>A0A0A3JCV4_9BACI</name>
<dbReference type="Gene3D" id="1.10.10.10">
    <property type="entry name" value="Winged helix-like DNA-binding domain superfamily/Winged helix DNA-binding domain"/>
    <property type="match status" value="1"/>
</dbReference>
<dbReference type="InterPro" id="IPR000944">
    <property type="entry name" value="Tscrpt_reg_Rrf2"/>
</dbReference>